<dbReference type="AlphaFoldDB" id="A0A327Z5N3"/>
<name>A0A327Z5N3_9ACTN</name>
<reference evidence="3 4" key="1">
    <citation type="submission" date="2018-06" db="EMBL/GenBank/DDBJ databases">
        <title>Genomic Encyclopedia of Type Strains, Phase III (KMG-III): the genomes of soil and plant-associated and newly described type strains.</title>
        <authorList>
            <person name="Whitman W."/>
        </authorList>
    </citation>
    <scope>NUCLEOTIDE SEQUENCE [LARGE SCALE GENOMIC DNA]</scope>
    <source>
        <strain evidence="3 4">CGMCC 4.7090</strain>
    </source>
</reference>
<feature type="transmembrane region" description="Helical" evidence="2">
    <location>
        <begin position="39"/>
        <end position="57"/>
    </location>
</feature>
<evidence type="ECO:0000256" key="1">
    <source>
        <dbReference type="SAM" id="MobiDB-lite"/>
    </source>
</evidence>
<comment type="caution">
    <text evidence="3">The sequence shown here is derived from an EMBL/GenBank/DDBJ whole genome shotgun (WGS) entry which is preliminary data.</text>
</comment>
<sequence>MRIDELLEEAKADAPPARLAVDDLVNAGRRRLRRRNTGWALAAVLAVAATVGVPQILARPSAQMPAQVPVAPSPTKSPPKAEKFSLVAPFRGYTVDGFTVADPDAMSLSWTSAMIRQAGTDPDDQDGILSVTPPGVNPEPEGEFTTFTTDPVDGRDAYFLRQSGGGESLLWKLADGGFARVGSTATMSRSDMRRIAEAFKTGGGKPIRTALSSTYIPDGYRIYVASGLRARFITAAKAEEILTNPGKEAPDLGGNTISIKLEQANGGFSNAKDRCSEDEPECKVRVGGYVLVVSGDGVKPAERQKIFESVRPANPEDPSTWTPADEAYPTFVRPEVS</sequence>
<evidence type="ECO:0000256" key="2">
    <source>
        <dbReference type="SAM" id="Phobius"/>
    </source>
</evidence>
<proteinExistence type="predicted"/>
<gene>
    <name evidence="3" type="ORF">B0I29_11447</name>
</gene>
<feature type="region of interest" description="Disordered" evidence="1">
    <location>
        <begin position="309"/>
        <end position="337"/>
    </location>
</feature>
<evidence type="ECO:0000313" key="3">
    <source>
        <dbReference type="EMBL" id="RAK31799.1"/>
    </source>
</evidence>
<keyword evidence="2" id="KW-0472">Membrane</keyword>
<dbReference type="Proteomes" id="UP000249341">
    <property type="component" value="Unassembled WGS sequence"/>
</dbReference>
<protein>
    <submittedName>
        <fullName evidence="3">Uncharacterized protein</fullName>
    </submittedName>
</protein>
<keyword evidence="2" id="KW-0812">Transmembrane</keyword>
<dbReference type="EMBL" id="QLMJ01000014">
    <property type="protein sequence ID" value="RAK31799.1"/>
    <property type="molecule type" value="Genomic_DNA"/>
</dbReference>
<dbReference type="OrthoDB" id="3298368at2"/>
<keyword evidence="2" id="KW-1133">Transmembrane helix</keyword>
<dbReference type="RefSeq" id="WP_111651920.1">
    <property type="nucleotide sequence ID" value="NZ_JACHWI010000004.1"/>
</dbReference>
<keyword evidence="4" id="KW-1185">Reference proteome</keyword>
<organism evidence="3 4">
    <name type="scientific">Actinoplanes lutulentus</name>
    <dbReference type="NCBI Taxonomy" id="1287878"/>
    <lineage>
        <taxon>Bacteria</taxon>
        <taxon>Bacillati</taxon>
        <taxon>Actinomycetota</taxon>
        <taxon>Actinomycetes</taxon>
        <taxon>Micromonosporales</taxon>
        <taxon>Micromonosporaceae</taxon>
        <taxon>Actinoplanes</taxon>
    </lineage>
</organism>
<evidence type="ECO:0000313" key="4">
    <source>
        <dbReference type="Proteomes" id="UP000249341"/>
    </source>
</evidence>
<accession>A0A327Z5N3</accession>